<organism evidence="1 2">
    <name type="scientific">Spirosoma linguale (strain ATCC 33905 / DSM 74 / LMG 10896 / Claus 1)</name>
    <dbReference type="NCBI Taxonomy" id="504472"/>
    <lineage>
        <taxon>Bacteria</taxon>
        <taxon>Pseudomonadati</taxon>
        <taxon>Bacteroidota</taxon>
        <taxon>Cytophagia</taxon>
        <taxon>Cytophagales</taxon>
        <taxon>Cytophagaceae</taxon>
        <taxon>Spirosoma</taxon>
    </lineage>
</organism>
<accession>D2QJR2</accession>
<dbReference type="HOGENOM" id="CLU_1026385_0_0_10"/>
<reference evidence="1 2" key="1">
    <citation type="journal article" date="2010" name="Stand. Genomic Sci.">
        <title>Complete genome sequence of Spirosoma linguale type strain (1).</title>
        <authorList>
            <person name="Lail K."/>
            <person name="Sikorski J."/>
            <person name="Saunders E."/>
            <person name="Lapidus A."/>
            <person name="Glavina Del Rio T."/>
            <person name="Copeland A."/>
            <person name="Tice H."/>
            <person name="Cheng J.-F."/>
            <person name="Lucas S."/>
            <person name="Nolan M."/>
            <person name="Bruce D."/>
            <person name="Goodwin L."/>
            <person name="Pitluck S."/>
            <person name="Ivanova N."/>
            <person name="Mavromatis K."/>
            <person name="Ovchinnikova G."/>
            <person name="Pati A."/>
            <person name="Chen A."/>
            <person name="Palaniappan K."/>
            <person name="Land M."/>
            <person name="Hauser L."/>
            <person name="Chang Y.-J."/>
            <person name="Jeffries C.D."/>
            <person name="Chain P."/>
            <person name="Brettin T."/>
            <person name="Detter J.C."/>
            <person name="Schuetze A."/>
            <person name="Rohde M."/>
            <person name="Tindall B.J."/>
            <person name="Goeker M."/>
            <person name="Bristow J."/>
            <person name="Eisen J.A."/>
            <person name="Markowitz V."/>
            <person name="Hugenholtz P."/>
            <person name="Kyrpides N.C."/>
            <person name="Klenk H.-P."/>
            <person name="Chen F."/>
        </authorList>
    </citation>
    <scope>NUCLEOTIDE SEQUENCE [LARGE SCALE GENOMIC DNA]</scope>
    <source>
        <strain evidence="2">ATCC 33905 / DSM 74 / LMG 10896 / Claus 1</strain>
    </source>
</reference>
<dbReference type="AlphaFoldDB" id="D2QJR2"/>
<evidence type="ECO:0000313" key="1">
    <source>
        <dbReference type="EMBL" id="ADB40108.1"/>
    </source>
</evidence>
<evidence type="ECO:0000313" key="2">
    <source>
        <dbReference type="Proteomes" id="UP000002028"/>
    </source>
</evidence>
<gene>
    <name evidence="1" type="ordered locus">Slin_4121</name>
</gene>
<dbReference type="Proteomes" id="UP000002028">
    <property type="component" value="Chromosome"/>
</dbReference>
<protein>
    <submittedName>
        <fullName evidence="1">Uncharacterized protein</fullName>
    </submittedName>
</protein>
<dbReference type="RefSeq" id="WP_012928618.1">
    <property type="nucleotide sequence ID" value="NC_013730.1"/>
</dbReference>
<dbReference type="EMBL" id="CP001769">
    <property type="protein sequence ID" value="ADB40108.1"/>
    <property type="molecule type" value="Genomic_DNA"/>
</dbReference>
<dbReference type="KEGG" id="sli:Slin_4121"/>
<proteinExistence type="predicted"/>
<sequence length="271" mass="28902">MIGIGSKFQSPKLKDEQGYQIQFDSEAALNKALAARYARPGLSGFGRWKARGRHWFKKKLKKDKLNTLAQEQDIILNAGAVSKAQGNLRFVSYGIQGASAAAKFGAKAAGTAIAGPAGIVVGLALAFAIDKVEKAATARLRDELDTRGRLAYAVLGSDKDRGIIEDSAPAGFGGFIDESLEIKDEEKRTAIVKSVHKLAEKIEKKTIEEIEAMLDPRPLNTALLLSGSPEEIATTLFLEGAKRALAKLREGGTGFVSEAAGAASATAYRRL</sequence>
<keyword evidence="2" id="KW-1185">Reference proteome</keyword>
<name>D2QJR2_SPILD</name>